<dbReference type="Pfam" id="PF00653">
    <property type="entry name" value="BIR"/>
    <property type="match status" value="2"/>
</dbReference>
<dbReference type="SMART" id="SM00238">
    <property type="entry name" value="BIR"/>
    <property type="match status" value="2"/>
</dbReference>
<dbReference type="InterPro" id="IPR001370">
    <property type="entry name" value="BIR_rpt"/>
</dbReference>
<evidence type="ECO:0000313" key="5">
    <source>
        <dbReference type="Proteomes" id="UP000606974"/>
    </source>
</evidence>
<dbReference type="PANTHER" id="PTHR46771">
    <property type="entry name" value="DETERIN"/>
    <property type="match status" value="1"/>
</dbReference>
<feature type="compositionally biased region" description="Basic residues" evidence="3">
    <location>
        <begin position="549"/>
        <end position="565"/>
    </location>
</feature>
<feature type="compositionally biased region" description="Polar residues" evidence="3">
    <location>
        <begin position="487"/>
        <end position="499"/>
    </location>
</feature>
<dbReference type="AlphaFoldDB" id="A0A8H7A9N0"/>
<evidence type="ECO:0000256" key="1">
    <source>
        <dbReference type="ARBA" id="ARBA00022723"/>
    </source>
</evidence>
<comment type="caution">
    <text evidence="4">The sequence shown here is derived from an EMBL/GenBank/DDBJ whole genome shotgun (WGS) entry which is preliminary data.</text>
</comment>
<keyword evidence="2" id="KW-0862">Zinc</keyword>
<organism evidence="4 5">
    <name type="scientific">Endocarpon pusillum</name>
    <dbReference type="NCBI Taxonomy" id="364733"/>
    <lineage>
        <taxon>Eukaryota</taxon>
        <taxon>Fungi</taxon>
        <taxon>Dikarya</taxon>
        <taxon>Ascomycota</taxon>
        <taxon>Pezizomycotina</taxon>
        <taxon>Eurotiomycetes</taxon>
        <taxon>Chaetothyriomycetidae</taxon>
        <taxon>Verrucariales</taxon>
        <taxon>Verrucariaceae</taxon>
        <taxon>Endocarpon</taxon>
    </lineage>
</organism>
<feature type="compositionally biased region" description="Basic residues" evidence="3">
    <location>
        <begin position="362"/>
        <end position="373"/>
    </location>
</feature>
<feature type="compositionally biased region" description="Basic and acidic residues" evidence="3">
    <location>
        <begin position="599"/>
        <end position="619"/>
    </location>
</feature>
<dbReference type="Gene3D" id="1.10.1170.10">
    <property type="entry name" value="Inhibitor Of Apoptosis Protein (2mihbC-IAP-1), Chain A"/>
    <property type="match status" value="2"/>
</dbReference>
<feature type="region of interest" description="Disordered" evidence="3">
    <location>
        <begin position="260"/>
        <end position="763"/>
    </location>
</feature>
<feature type="compositionally biased region" description="Basic and acidic residues" evidence="3">
    <location>
        <begin position="275"/>
        <end position="296"/>
    </location>
</feature>
<feature type="compositionally biased region" description="Polar residues" evidence="3">
    <location>
        <begin position="220"/>
        <end position="234"/>
    </location>
</feature>
<feature type="compositionally biased region" description="Polar residues" evidence="3">
    <location>
        <begin position="513"/>
        <end position="529"/>
    </location>
</feature>
<dbReference type="EMBL" id="JAACFV010000193">
    <property type="protein sequence ID" value="KAF7503182.1"/>
    <property type="molecule type" value="Genomic_DNA"/>
</dbReference>
<feature type="compositionally biased region" description="Polar residues" evidence="3">
    <location>
        <begin position="713"/>
        <end position="726"/>
    </location>
</feature>
<dbReference type="PROSITE" id="PS50143">
    <property type="entry name" value="BIR_REPEAT_2"/>
    <property type="match status" value="2"/>
</dbReference>
<dbReference type="PANTHER" id="PTHR46771:SF5">
    <property type="entry name" value="DETERIN"/>
    <property type="match status" value="1"/>
</dbReference>
<feature type="compositionally biased region" description="Polar residues" evidence="3">
    <location>
        <begin position="733"/>
        <end position="748"/>
    </location>
</feature>
<dbReference type="CDD" id="cd00022">
    <property type="entry name" value="BIR"/>
    <property type="match status" value="2"/>
</dbReference>
<name>A0A8H7A9N0_9EURO</name>
<evidence type="ECO:0000313" key="4">
    <source>
        <dbReference type="EMBL" id="KAF7503182.1"/>
    </source>
</evidence>
<keyword evidence="5" id="KW-1185">Reference proteome</keyword>
<feature type="compositionally biased region" description="Low complexity" evidence="3">
    <location>
        <begin position="374"/>
        <end position="388"/>
    </location>
</feature>
<feature type="compositionally biased region" description="Basic residues" evidence="3">
    <location>
        <begin position="263"/>
        <end position="274"/>
    </location>
</feature>
<feature type="compositionally biased region" description="Polar residues" evidence="3">
    <location>
        <begin position="577"/>
        <end position="596"/>
    </location>
</feature>
<evidence type="ECO:0000256" key="2">
    <source>
        <dbReference type="ARBA" id="ARBA00022833"/>
    </source>
</evidence>
<feature type="region of interest" description="Disordered" evidence="3">
    <location>
        <begin position="23"/>
        <end position="45"/>
    </location>
</feature>
<feature type="region of interest" description="Disordered" evidence="3">
    <location>
        <begin position="208"/>
        <end position="241"/>
    </location>
</feature>
<reference evidence="4" key="1">
    <citation type="submission" date="2020-02" db="EMBL/GenBank/DDBJ databases">
        <authorList>
            <person name="Palmer J.M."/>
        </authorList>
    </citation>
    <scope>NUCLEOTIDE SEQUENCE</scope>
    <source>
        <strain evidence="4">EPUS1.4</strain>
        <tissue evidence="4">Thallus</tissue>
    </source>
</reference>
<dbReference type="InterPro" id="IPR051190">
    <property type="entry name" value="Baculoviral_IAP"/>
</dbReference>
<dbReference type="OrthoDB" id="2196114at2759"/>
<evidence type="ECO:0000256" key="3">
    <source>
        <dbReference type="SAM" id="MobiDB-lite"/>
    </source>
</evidence>
<feature type="compositionally biased region" description="Polar residues" evidence="3">
    <location>
        <begin position="31"/>
        <end position="45"/>
    </location>
</feature>
<dbReference type="SUPFAM" id="SSF57924">
    <property type="entry name" value="Inhibitor of apoptosis (IAP) repeat"/>
    <property type="match status" value="2"/>
</dbReference>
<feature type="compositionally biased region" description="Basic residues" evidence="3">
    <location>
        <begin position="620"/>
        <end position="631"/>
    </location>
</feature>
<protein>
    <recommendedName>
        <fullName evidence="6">BIR-domain-containing protein</fullName>
    </recommendedName>
</protein>
<keyword evidence="1" id="KW-0479">Metal-binding</keyword>
<feature type="compositionally biased region" description="Basic and acidic residues" evidence="3">
    <location>
        <begin position="307"/>
        <end position="329"/>
    </location>
</feature>
<feature type="compositionally biased region" description="Polar residues" evidence="3">
    <location>
        <begin position="439"/>
        <end position="457"/>
    </location>
</feature>
<dbReference type="Proteomes" id="UP000606974">
    <property type="component" value="Unassembled WGS sequence"/>
</dbReference>
<gene>
    <name evidence="4" type="ORF">GJ744_004252</name>
</gene>
<proteinExistence type="predicted"/>
<feature type="compositionally biased region" description="Basic residues" evidence="3">
    <location>
        <begin position="424"/>
        <end position="434"/>
    </location>
</feature>
<feature type="compositionally biased region" description="Basic residues" evidence="3">
    <location>
        <begin position="208"/>
        <end position="217"/>
    </location>
</feature>
<evidence type="ECO:0008006" key="6">
    <source>
        <dbReference type="Google" id="ProtNLM"/>
    </source>
</evidence>
<sequence>MAPLPGMETLAARLSSFQTVLPAPKRKGSNIRGQKSISWPHQSPSPEELAEAGLYYNPSASIPDNTTCFLCESQLAGWEEDDEPAVEHLELASHCGWAIIKNAGRHGNEMSTMEDPTHERLFEARKSTFGTSWPHEHKRGWMCKTERMAAAGWHFAPTLECEDFVSCAYCNLSLDGWEPKDCPFDEHYRRSPGCAFFIFAGTTATKTGRAKKARTSKASRLSTQSNATNASQARSIPDFNDSIDVSNISQDSVLSAVSMASKKGAKGKGRSTRVKKAEPIEVVMVRKETNEGDVRNSDPASRGKKRKSEEIDEDHRSGRESTVKPEPLPKRRATRGRNNETQQIDYPILGALEDAQQGPVRGGRKRASSRSRKVSTASAATTASPRAAIPNDAEIEAALEADLDKPMPDLPPASSEASMEGPKPKGKGRGKKIKASTALARSTRQATAESDISQGQTVRAEEPVLVSEVDTESKADLKGKGGKARASTKTVNKRTTPSGRDSDELTIALAINAESQSNSSQITVQTTADDSGHETDASVASQRSVARKESRRKGAAKTKGKKKGLMSKNIEDIVQTKPGSQSVAEQTSTAEANPSSILAERDLDEDHVAEEATKQDKPKRATRATKGKKAKANTTAKAKTKLPQLSMPGMFSPLMGEMDPSFDSLLANSSPPVAPITRSGLGADDRIPSSLAQVSSPRLPELAEDATAMPADTKSTTAERPTCTPQKNKDTNEATPSPSPQSSDAENQPPSSRPPSARPPLASLSPVKGAIQRIPLAPGTPRQVPLSPSKIGGLKSRMPWTAVDVEMIFAPSPDNENRNIFAGIQKVELTSPEKGMSVEEWIRSQASAAEEKLKAEAEWIVSIFEREGARALAVLEAIDVME</sequence>
<accession>A0A8H7A9N0</accession>
<dbReference type="GO" id="GO:0046872">
    <property type="term" value="F:metal ion binding"/>
    <property type="evidence" value="ECO:0007669"/>
    <property type="project" value="UniProtKB-KW"/>
</dbReference>